<comment type="caution">
    <text evidence="1">The sequence shown here is derived from an EMBL/GenBank/DDBJ whole genome shotgun (WGS) entry which is preliminary data.</text>
</comment>
<accession>A0AAD9UH22</accession>
<keyword evidence="2" id="KW-1185">Reference proteome</keyword>
<gene>
    <name evidence="1" type="ORF">NP493_112g02000</name>
</gene>
<dbReference type="Proteomes" id="UP001209878">
    <property type="component" value="Unassembled WGS sequence"/>
</dbReference>
<name>A0AAD9UH22_RIDPI</name>
<protein>
    <submittedName>
        <fullName evidence="1">Uncharacterized protein</fullName>
    </submittedName>
</protein>
<dbReference type="AlphaFoldDB" id="A0AAD9UH22"/>
<organism evidence="1 2">
    <name type="scientific">Ridgeia piscesae</name>
    <name type="common">Tubeworm</name>
    <dbReference type="NCBI Taxonomy" id="27915"/>
    <lineage>
        <taxon>Eukaryota</taxon>
        <taxon>Metazoa</taxon>
        <taxon>Spiralia</taxon>
        <taxon>Lophotrochozoa</taxon>
        <taxon>Annelida</taxon>
        <taxon>Polychaeta</taxon>
        <taxon>Sedentaria</taxon>
        <taxon>Canalipalpata</taxon>
        <taxon>Sabellida</taxon>
        <taxon>Siboglinidae</taxon>
        <taxon>Ridgeia</taxon>
    </lineage>
</organism>
<evidence type="ECO:0000313" key="2">
    <source>
        <dbReference type="Proteomes" id="UP001209878"/>
    </source>
</evidence>
<dbReference type="EMBL" id="JAODUO010000111">
    <property type="protein sequence ID" value="KAK2189249.1"/>
    <property type="molecule type" value="Genomic_DNA"/>
</dbReference>
<evidence type="ECO:0000313" key="1">
    <source>
        <dbReference type="EMBL" id="KAK2189249.1"/>
    </source>
</evidence>
<sequence length="73" mass="8908">MLTSLVMTKMNCRNSRRNTKIGCSLWQRNMVTLFPLAHQLSTRERRRTRRRKMRMLTLRMKVTQMMMTSWTLT</sequence>
<reference evidence="1" key="1">
    <citation type="journal article" date="2023" name="Mol. Biol. Evol.">
        <title>Third-Generation Sequencing Reveals the Adaptive Role of the Epigenome in Three Deep-Sea Polychaetes.</title>
        <authorList>
            <person name="Perez M."/>
            <person name="Aroh O."/>
            <person name="Sun Y."/>
            <person name="Lan Y."/>
            <person name="Juniper S.K."/>
            <person name="Young C.R."/>
            <person name="Angers B."/>
            <person name="Qian P.Y."/>
        </authorList>
    </citation>
    <scope>NUCLEOTIDE SEQUENCE</scope>
    <source>
        <strain evidence="1">R07B-5</strain>
    </source>
</reference>
<proteinExistence type="predicted"/>